<evidence type="ECO:0000313" key="2">
    <source>
        <dbReference type="Proteomes" id="UP000321736"/>
    </source>
</evidence>
<dbReference type="RefSeq" id="WP_095106749.1">
    <property type="nucleotide sequence ID" value="NZ_BKAR01000034.1"/>
</dbReference>
<dbReference type="NCBIfam" id="NF047391">
    <property type="entry name" value="SA0570_fam"/>
    <property type="match status" value="1"/>
</dbReference>
<sequence length="168" mass="18769">MKKILSAAIVSATVLTGLGINQADAASGNTIQSVQQIHQGDQSLEGVKLGENIQDVLKTQKPSGYSYKPDNTEHYYEFKTANGLMIVTAQGKKDQGTVKRISMEYNKPNGPTLNEVRHQLGNTVKWRYHNDDRTGNFGYVKDGKTTYQFGTESPKDKNLKLYRIDIEK</sequence>
<dbReference type="InterPro" id="IPR058116">
    <property type="entry name" value="SA0570-like"/>
</dbReference>
<proteinExistence type="predicted"/>
<dbReference type="AlphaFoldDB" id="A0A239UHN9"/>
<reference evidence="1 2" key="1">
    <citation type="submission" date="2019-07" db="EMBL/GenBank/DDBJ databases">
        <title>Whole genome shotgun sequence of Staphylococcus piscifermentans NBRC 109625.</title>
        <authorList>
            <person name="Hosoyama A."/>
            <person name="Uohara A."/>
            <person name="Ohji S."/>
            <person name="Ichikawa N."/>
        </authorList>
    </citation>
    <scope>NUCLEOTIDE SEQUENCE [LARGE SCALE GENOMIC DNA]</scope>
    <source>
        <strain evidence="1 2">NBRC 109625</strain>
    </source>
</reference>
<name>A0A239UHN9_9STAP</name>
<dbReference type="OrthoDB" id="2399156at2"/>
<accession>A0A239UHN9</accession>
<keyword evidence="2" id="KW-1185">Reference proteome</keyword>
<organism evidence="1 2">
    <name type="scientific">Staphylococcus piscifermentans</name>
    <dbReference type="NCBI Taxonomy" id="70258"/>
    <lineage>
        <taxon>Bacteria</taxon>
        <taxon>Bacillati</taxon>
        <taxon>Bacillota</taxon>
        <taxon>Bacilli</taxon>
        <taxon>Bacillales</taxon>
        <taxon>Staphylococcaceae</taxon>
        <taxon>Staphylococcus</taxon>
    </lineage>
</organism>
<evidence type="ECO:0000313" key="1">
    <source>
        <dbReference type="EMBL" id="GEP85569.1"/>
    </source>
</evidence>
<comment type="caution">
    <text evidence="1">The sequence shown here is derived from an EMBL/GenBank/DDBJ whole genome shotgun (WGS) entry which is preliminary data.</text>
</comment>
<protein>
    <submittedName>
        <fullName evidence="1">Uncharacterized protein</fullName>
    </submittedName>
</protein>
<dbReference type="EMBL" id="BKAR01000034">
    <property type="protein sequence ID" value="GEP85569.1"/>
    <property type="molecule type" value="Genomic_DNA"/>
</dbReference>
<gene>
    <name evidence="1" type="ORF">SPI02_21540</name>
</gene>
<dbReference type="Proteomes" id="UP000321736">
    <property type="component" value="Unassembled WGS sequence"/>
</dbReference>